<evidence type="ECO:0000313" key="8">
    <source>
        <dbReference type="EMBL" id="OKH20104.1"/>
    </source>
</evidence>
<name>A0A1U7H964_9CYAN</name>
<evidence type="ECO:0000256" key="7">
    <source>
        <dbReference type="RuleBase" id="RU362048"/>
    </source>
</evidence>
<evidence type="ECO:0000256" key="6">
    <source>
        <dbReference type="ARBA" id="ARBA00023136"/>
    </source>
</evidence>
<evidence type="ECO:0000256" key="3">
    <source>
        <dbReference type="ARBA" id="ARBA00022475"/>
    </source>
</evidence>
<dbReference type="STRING" id="1921803.NIES593_20195"/>
<dbReference type="RefSeq" id="WP_073601300.1">
    <property type="nucleotide sequence ID" value="NZ_MRCB01000035.1"/>
</dbReference>
<protein>
    <recommendedName>
        <fullName evidence="7">UPF0056 membrane protein</fullName>
    </recommendedName>
</protein>
<accession>A0A1U7H964</accession>
<comment type="caution">
    <text evidence="8">The sequence shown here is derived from an EMBL/GenBank/DDBJ whole genome shotgun (WGS) entry which is preliminary data.</text>
</comment>
<feature type="transmembrane region" description="Helical" evidence="7">
    <location>
        <begin position="6"/>
        <end position="33"/>
    </location>
</feature>
<evidence type="ECO:0000256" key="4">
    <source>
        <dbReference type="ARBA" id="ARBA00022692"/>
    </source>
</evidence>
<organism evidence="8 9">
    <name type="scientific">Hydrococcus rivularis NIES-593</name>
    <dbReference type="NCBI Taxonomy" id="1921803"/>
    <lineage>
        <taxon>Bacteria</taxon>
        <taxon>Bacillati</taxon>
        <taxon>Cyanobacteriota</taxon>
        <taxon>Cyanophyceae</taxon>
        <taxon>Pleurocapsales</taxon>
        <taxon>Hydrococcaceae</taxon>
        <taxon>Hydrococcus</taxon>
    </lineage>
</organism>
<keyword evidence="3" id="KW-1003">Cell membrane</keyword>
<feature type="transmembrane region" description="Helical" evidence="7">
    <location>
        <begin position="197"/>
        <end position="215"/>
    </location>
</feature>
<keyword evidence="9" id="KW-1185">Reference proteome</keyword>
<keyword evidence="5 7" id="KW-1133">Transmembrane helix</keyword>
<dbReference type="PANTHER" id="PTHR33508:SF1">
    <property type="entry name" value="UPF0056 MEMBRANE PROTEIN YHCE"/>
    <property type="match status" value="1"/>
</dbReference>
<keyword evidence="6 7" id="KW-0472">Membrane</keyword>
<dbReference type="AlphaFoldDB" id="A0A1U7H964"/>
<feature type="transmembrane region" description="Helical" evidence="7">
    <location>
        <begin position="155"/>
        <end position="176"/>
    </location>
</feature>
<reference evidence="8 9" key="1">
    <citation type="submission" date="2016-11" db="EMBL/GenBank/DDBJ databases">
        <title>Draft Genome Sequences of Nine Cyanobacterial Strains from Diverse Habitats.</title>
        <authorList>
            <person name="Zhu T."/>
            <person name="Hou S."/>
            <person name="Lu X."/>
            <person name="Hess W.R."/>
        </authorList>
    </citation>
    <scope>NUCLEOTIDE SEQUENCE [LARGE SCALE GENOMIC DNA]</scope>
    <source>
        <strain evidence="8 9">NIES-593</strain>
    </source>
</reference>
<evidence type="ECO:0000313" key="9">
    <source>
        <dbReference type="Proteomes" id="UP000186868"/>
    </source>
</evidence>
<dbReference type="OrthoDB" id="21094at2"/>
<comment type="caution">
    <text evidence="7">Lacks conserved residue(s) required for the propagation of feature annotation.</text>
</comment>
<sequence>MNLQQFVEFAIGSFASLFPIVDPLGSVPIFLVLTAKDPPRLRQQTADRIAVYTVLVLVLFLLVGSGILRFFGISLEVIRIAGGMVVVHSAWQMMGARSRLSKRENEKAIHRHQNEQYEDIAFTPMTMPMLAGPGAIATILGLAAQAGRTLTLATLLNLLATLLAIALLGGTICLFLRASCWLLNFFGETGIMASSRILGFITMAVGVQFILNGLADWLKDLQ</sequence>
<dbReference type="Pfam" id="PF01914">
    <property type="entry name" value="MarC"/>
    <property type="match status" value="1"/>
</dbReference>
<comment type="subcellular location">
    <subcellularLocation>
        <location evidence="1 7">Cell membrane</location>
        <topology evidence="1 7">Multi-pass membrane protein</topology>
    </subcellularLocation>
</comment>
<dbReference type="NCBIfam" id="TIGR00427">
    <property type="entry name" value="NAAT family transporter"/>
    <property type="match status" value="1"/>
</dbReference>
<evidence type="ECO:0000256" key="2">
    <source>
        <dbReference type="ARBA" id="ARBA00009784"/>
    </source>
</evidence>
<evidence type="ECO:0000256" key="5">
    <source>
        <dbReference type="ARBA" id="ARBA00022989"/>
    </source>
</evidence>
<proteinExistence type="inferred from homology"/>
<dbReference type="GO" id="GO:0005886">
    <property type="term" value="C:plasma membrane"/>
    <property type="evidence" value="ECO:0007669"/>
    <property type="project" value="UniProtKB-SubCell"/>
</dbReference>
<keyword evidence="4 7" id="KW-0812">Transmembrane</keyword>
<comment type="similarity">
    <text evidence="2 7">Belongs to the UPF0056 (MarC) family.</text>
</comment>
<gene>
    <name evidence="8" type="ORF">NIES593_20195</name>
</gene>
<dbReference type="InterPro" id="IPR002771">
    <property type="entry name" value="Multi_antbiot-R_MarC"/>
</dbReference>
<feature type="transmembrane region" description="Helical" evidence="7">
    <location>
        <begin position="117"/>
        <end position="143"/>
    </location>
</feature>
<dbReference type="PANTHER" id="PTHR33508">
    <property type="entry name" value="UPF0056 MEMBRANE PROTEIN YHCE"/>
    <property type="match status" value="1"/>
</dbReference>
<dbReference type="EMBL" id="MRCB01000035">
    <property type="protein sequence ID" value="OKH20104.1"/>
    <property type="molecule type" value="Genomic_DNA"/>
</dbReference>
<feature type="transmembrane region" description="Helical" evidence="7">
    <location>
        <begin position="49"/>
        <end position="71"/>
    </location>
</feature>
<evidence type="ECO:0000256" key="1">
    <source>
        <dbReference type="ARBA" id="ARBA00004651"/>
    </source>
</evidence>
<dbReference type="Proteomes" id="UP000186868">
    <property type="component" value="Unassembled WGS sequence"/>
</dbReference>